<evidence type="ECO:0000256" key="3">
    <source>
        <dbReference type="ARBA" id="ARBA00022692"/>
    </source>
</evidence>
<dbReference type="AlphaFoldDB" id="A0A223KRR1"/>
<dbReference type="PANTHER" id="PTHR21716">
    <property type="entry name" value="TRANSMEMBRANE PROTEIN"/>
    <property type="match status" value="1"/>
</dbReference>
<dbReference type="InterPro" id="IPR002549">
    <property type="entry name" value="AI-2E-like"/>
</dbReference>
<evidence type="ECO:0000256" key="1">
    <source>
        <dbReference type="ARBA" id="ARBA00004141"/>
    </source>
</evidence>
<name>A0A223KRR1_9BACI</name>
<comment type="similarity">
    <text evidence="2">Belongs to the autoinducer-2 exporter (AI-2E) (TC 2.A.86) family.</text>
</comment>
<keyword evidence="5 6" id="KW-0472">Membrane</keyword>
<feature type="transmembrane region" description="Helical" evidence="6">
    <location>
        <begin position="241"/>
        <end position="263"/>
    </location>
</feature>
<reference evidence="7 8" key="1">
    <citation type="submission" date="2016-12" db="EMBL/GenBank/DDBJ databases">
        <title>The whole genome sequencing and assembly of Bacillus cohnii DSM 6307T strain.</title>
        <authorList>
            <person name="Lee Y.-J."/>
            <person name="Yi H."/>
            <person name="Bahn Y.-S."/>
            <person name="Kim J.F."/>
            <person name="Lee D.-W."/>
        </authorList>
    </citation>
    <scope>NUCLEOTIDE SEQUENCE [LARGE SCALE GENOMIC DNA]</scope>
    <source>
        <strain evidence="7 8">DSM 6307</strain>
    </source>
</reference>
<feature type="transmembrane region" description="Helical" evidence="6">
    <location>
        <begin position="159"/>
        <end position="178"/>
    </location>
</feature>
<dbReference type="GO" id="GO:0055085">
    <property type="term" value="P:transmembrane transport"/>
    <property type="evidence" value="ECO:0007669"/>
    <property type="project" value="TreeGrafter"/>
</dbReference>
<comment type="subcellular location">
    <subcellularLocation>
        <location evidence="1">Membrane</location>
        <topology evidence="1">Multi-pass membrane protein</topology>
    </subcellularLocation>
</comment>
<evidence type="ECO:0000313" key="8">
    <source>
        <dbReference type="Proteomes" id="UP000215224"/>
    </source>
</evidence>
<accession>A0A223KRR1</accession>
<feature type="transmembrane region" description="Helical" evidence="6">
    <location>
        <begin position="33"/>
        <end position="50"/>
    </location>
</feature>
<keyword evidence="8" id="KW-1185">Reference proteome</keyword>
<dbReference type="NCBIfam" id="TIGR02872">
    <property type="entry name" value="spore_ytvI"/>
    <property type="match status" value="1"/>
</dbReference>
<feature type="transmembrane region" description="Helical" evidence="6">
    <location>
        <begin position="9"/>
        <end position="27"/>
    </location>
</feature>
<evidence type="ECO:0000256" key="4">
    <source>
        <dbReference type="ARBA" id="ARBA00022989"/>
    </source>
</evidence>
<feature type="transmembrane region" description="Helical" evidence="6">
    <location>
        <begin position="208"/>
        <end position="235"/>
    </location>
</feature>
<evidence type="ECO:0000256" key="2">
    <source>
        <dbReference type="ARBA" id="ARBA00009773"/>
    </source>
</evidence>
<protein>
    <submittedName>
        <fullName evidence="7">Sporulation integral membrane protein YtvI</fullName>
    </submittedName>
</protein>
<sequence>MTTQSIKRLILIILIVAVIITISYFILPVSVPLIIAFITALFLEPLVSLLQNKAKWKRSLSVLVIFLLFVMSIGVIGYFITTKVITEGIKIVENAPSYINEVNRVWRDMEQNITNASEDLPPELVNEISEQIDKFLYDLRINITDMVNIERIKSLFTDIPNYLISFIVYLIALFLFLLDMPKLKEGFYAHLKDSTAEKVKFMTSRLSYVVFGFFKAQFLVSIIIFFVTLIGLLFIAPDVALIMAFVVWIIDFIPIIGSIVIIGPWAIFQLITGNIGTGTQLAILAIVLLIIRRTVEPKVMGSHIGLSPLATLIAMYIGLKLIGILGFIVGPLVIIAFNSAKEAGIIKLNFKI</sequence>
<dbReference type="RefSeq" id="WP_066419331.1">
    <property type="nucleotide sequence ID" value="NZ_CP018866.1"/>
</dbReference>
<keyword evidence="4 6" id="KW-1133">Transmembrane helix</keyword>
<gene>
    <name evidence="7" type="ORF">BC6307_13250</name>
</gene>
<evidence type="ECO:0000256" key="6">
    <source>
        <dbReference type="SAM" id="Phobius"/>
    </source>
</evidence>
<dbReference type="Proteomes" id="UP000215224">
    <property type="component" value="Chromosome"/>
</dbReference>
<dbReference type="KEGG" id="bcoh:BC6307_13250"/>
<dbReference type="InterPro" id="IPR014227">
    <property type="entry name" value="YtvI-like"/>
</dbReference>
<feature type="transmembrane region" description="Helical" evidence="6">
    <location>
        <begin position="270"/>
        <end position="291"/>
    </location>
</feature>
<dbReference type="GO" id="GO:0016020">
    <property type="term" value="C:membrane"/>
    <property type="evidence" value="ECO:0007669"/>
    <property type="project" value="UniProtKB-SubCell"/>
</dbReference>
<feature type="transmembrane region" description="Helical" evidence="6">
    <location>
        <begin position="311"/>
        <end position="337"/>
    </location>
</feature>
<dbReference type="Pfam" id="PF01594">
    <property type="entry name" value="AI-2E_transport"/>
    <property type="match status" value="1"/>
</dbReference>
<keyword evidence="3 6" id="KW-0812">Transmembrane</keyword>
<organism evidence="7 8">
    <name type="scientific">Sutcliffiella cohnii</name>
    <dbReference type="NCBI Taxonomy" id="33932"/>
    <lineage>
        <taxon>Bacteria</taxon>
        <taxon>Bacillati</taxon>
        <taxon>Bacillota</taxon>
        <taxon>Bacilli</taxon>
        <taxon>Bacillales</taxon>
        <taxon>Bacillaceae</taxon>
        <taxon>Sutcliffiella</taxon>
    </lineage>
</organism>
<proteinExistence type="inferred from homology"/>
<dbReference type="PANTHER" id="PTHR21716:SF68">
    <property type="entry name" value="TRANSPORT PROTEIN YTVI-RELATED"/>
    <property type="match status" value="1"/>
</dbReference>
<evidence type="ECO:0000313" key="7">
    <source>
        <dbReference type="EMBL" id="AST92181.1"/>
    </source>
</evidence>
<dbReference type="EMBL" id="CP018866">
    <property type="protein sequence ID" value="AST92181.1"/>
    <property type="molecule type" value="Genomic_DNA"/>
</dbReference>
<evidence type="ECO:0000256" key="5">
    <source>
        <dbReference type="ARBA" id="ARBA00023136"/>
    </source>
</evidence>
<feature type="transmembrane region" description="Helical" evidence="6">
    <location>
        <begin position="62"/>
        <end position="80"/>
    </location>
</feature>
<dbReference type="STRING" id="1314751.GCA_001591425_03583"/>